<accession>A0A2P2N3Z2</accession>
<keyword evidence="1" id="KW-0472">Membrane</keyword>
<protein>
    <recommendedName>
        <fullName evidence="3">Uncharacterized GPI-anchored protein At5g19230-like domain-containing protein</fullName>
    </recommendedName>
</protein>
<proteinExistence type="predicted"/>
<reference evidence="4" key="1">
    <citation type="submission" date="2018-02" db="EMBL/GenBank/DDBJ databases">
        <title>Rhizophora mucronata_Transcriptome.</title>
        <authorList>
            <person name="Meera S.P."/>
            <person name="Sreeshan A."/>
            <person name="Augustine A."/>
        </authorList>
    </citation>
    <scope>NUCLEOTIDE SEQUENCE</scope>
    <source>
        <tissue evidence="4">Leaf</tissue>
    </source>
</reference>
<evidence type="ECO:0000313" key="4">
    <source>
        <dbReference type="EMBL" id="MBX37202.1"/>
    </source>
</evidence>
<sequence>MTTRAMASSRMYLFLPFFLFSIIFISGPVKCDDENDALLQGINNYRKSLKLSALTKNNNAECLAGEMADQFKDQPCTNTTGSNTVPGTEPQFSNYPSLLDHCHLNVSNTRDGVVMPACVPNPTASLVLANFTESQYSQYLNETKYTGAGISNDGDWVVVVLTTSTPEGSFITYNTAALSTKIGLIPYFLWSLTGFFIFLVN</sequence>
<dbReference type="InterPro" id="IPR059083">
    <property type="entry name" value="At5g19230_dom"/>
</dbReference>
<feature type="chain" id="PRO_5015150799" description="Uncharacterized GPI-anchored protein At5g19230-like domain-containing protein" evidence="2">
    <location>
        <begin position="32"/>
        <end position="201"/>
    </location>
</feature>
<evidence type="ECO:0000259" key="3">
    <source>
        <dbReference type="Pfam" id="PF25884"/>
    </source>
</evidence>
<evidence type="ECO:0000256" key="2">
    <source>
        <dbReference type="SAM" id="SignalP"/>
    </source>
</evidence>
<dbReference type="AlphaFoldDB" id="A0A2P2N3Z2"/>
<feature type="signal peptide" evidence="2">
    <location>
        <begin position="1"/>
        <end position="31"/>
    </location>
</feature>
<keyword evidence="1" id="KW-1133">Transmembrane helix</keyword>
<keyword evidence="1" id="KW-0812">Transmembrane</keyword>
<dbReference type="PANTHER" id="PTHR33976:SF8">
    <property type="entry name" value="OS07G0645000 PROTEIN"/>
    <property type="match status" value="1"/>
</dbReference>
<dbReference type="InterPro" id="IPR045285">
    <property type="entry name" value="At5g19230-like"/>
</dbReference>
<dbReference type="EMBL" id="GGEC01056718">
    <property type="protein sequence ID" value="MBX37202.1"/>
    <property type="molecule type" value="Transcribed_RNA"/>
</dbReference>
<dbReference type="Pfam" id="PF25884">
    <property type="entry name" value="At5g19230"/>
    <property type="match status" value="1"/>
</dbReference>
<feature type="transmembrane region" description="Helical" evidence="1">
    <location>
        <begin position="182"/>
        <end position="200"/>
    </location>
</feature>
<organism evidence="4">
    <name type="scientific">Rhizophora mucronata</name>
    <name type="common">Asiatic mangrove</name>
    <dbReference type="NCBI Taxonomy" id="61149"/>
    <lineage>
        <taxon>Eukaryota</taxon>
        <taxon>Viridiplantae</taxon>
        <taxon>Streptophyta</taxon>
        <taxon>Embryophyta</taxon>
        <taxon>Tracheophyta</taxon>
        <taxon>Spermatophyta</taxon>
        <taxon>Magnoliopsida</taxon>
        <taxon>eudicotyledons</taxon>
        <taxon>Gunneridae</taxon>
        <taxon>Pentapetalae</taxon>
        <taxon>rosids</taxon>
        <taxon>fabids</taxon>
        <taxon>Malpighiales</taxon>
        <taxon>Rhizophoraceae</taxon>
        <taxon>Rhizophora</taxon>
    </lineage>
</organism>
<keyword evidence="2" id="KW-0732">Signal</keyword>
<feature type="domain" description="Uncharacterized GPI-anchored protein At5g19230-like" evidence="3">
    <location>
        <begin position="36"/>
        <end position="161"/>
    </location>
</feature>
<name>A0A2P2N3Z2_RHIMU</name>
<evidence type="ECO:0000256" key="1">
    <source>
        <dbReference type="SAM" id="Phobius"/>
    </source>
</evidence>
<dbReference type="PANTHER" id="PTHR33976">
    <property type="entry name" value="OS07G0645000 PROTEIN"/>
    <property type="match status" value="1"/>
</dbReference>